<dbReference type="EMBL" id="DAAIJL010000001">
    <property type="protein sequence ID" value="HAB8555829.1"/>
    <property type="molecule type" value="Genomic_DNA"/>
</dbReference>
<dbReference type="EMBL" id="AAANYN010000004">
    <property type="protein sequence ID" value="EAD5773561.1"/>
    <property type="molecule type" value="Genomic_DNA"/>
</dbReference>
<evidence type="ECO:0000313" key="45">
    <source>
        <dbReference type="Proteomes" id="UP000398321"/>
    </source>
</evidence>
<evidence type="ECO:0000313" key="23">
    <source>
        <dbReference type="EMBL" id="ECY9782405.1"/>
    </source>
</evidence>
<evidence type="ECO:0000313" key="17">
    <source>
        <dbReference type="EMBL" id="EAK8896247.1"/>
    </source>
</evidence>
<dbReference type="EMBL" id="AABBYJ010000006">
    <property type="protein sequence ID" value="EAG4331653.1"/>
    <property type="molecule type" value="Genomic_DNA"/>
</dbReference>
<evidence type="ECO:0000313" key="38">
    <source>
        <dbReference type="Proteomes" id="UP000345329"/>
    </source>
</evidence>
<dbReference type="Proteomes" id="UP000350032">
    <property type="component" value="Unassembled WGS sequence"/>
</dbReference>
<name>A0A0B8QSX7_LISMN</name>
<evidence type="ECO:0000313" key="9">
    <source>
        <dbReference type="EMBL" id="EAG2086227.1"/>
    </source>
</evidence>
<evidence type="ECO:0000313" key="26">
    <source>
        <dbReference type="EMBL" id="EDP8514475.1"/>
    </source>
</evidence>
<evidence type="ECO:0000313" key="33">
    <source>
        <dbReference type="Proteomes" id="UP000272537"/>
    </source>
</evidence>
<dbReference type="Proteomes" id="UP000410967">
    <property type="component" value="Unassembled WGS sequence"/>
</dbReference>
<accession>A0A0B8QSX7</accession>
<dbReference type="EMBL" id="AANCRK010000001">
    <property type="protein sequence ID" value="EDN7713555.1"/>
    <property type="molecule type" value="Genomic_DNA"/>
</dbReference>
<dbReference type="EMBL" id="AAANYR010000009">
    <property type="protein sequence ID" value="EAD5787755.1"/>
    <property type="molecule type" value="Genomic_DNA"/>
</dbReference>
<evidence type="ECO:0000313" key="47">
    <source>
        <dbReference type="Proteomes" id="UP000423131"/>
    </source>
</evidence>
<evidence type="ECO:0000313" key="53">
    <source>
        <dbReference type="Proteomes" id="UP000525850"/>
    </source>
</evidence>
<evidence type="ECO:0000313" key="16">
    <source>
        <dbReference type="EMBL" id="EAH4241126.1"/>
    </source>
</evidence>
<dbReference type="EMBL" id="AANPAU010000006">
    <property type="protein sequence ID" value="EDP8514475.1"/>
    <property type="molecule type" value="Genomic_DNA"/>
</dbReference>
<dbReference type="EMBL" id="AABGUK010000001">
    <property type="protein sequence ID" value="EAH4241126.1"/>
    <property type="molecule type" value="Genomic_DNA"/>
</dbReference>
<reference evidence="44 45" key="4">
    <citation type="submission" date="2019-07" db="EMBL/GenBank/DDBJ databases">
        <authorList>
            <consortium name="GenomeTrakr: Next Generation Sequencing Network for Food Pathogen Tracability"/>
        </authorList>
    </citation>
    <scope>NUCLEOTIDE SEQUENCE [LARGE SCALE GENOMIC DNA]</scope>
    <source>
        <strain evidence="12 57">10B02965A-1</strain>
        <strain evidence="14 55">CFSAN063727</strain>
        <strain evidence="24 48">CFSAN102901</strain>
        <strain evidence="3 42">FDA00007096</strain>
        <strain evidence="10">FDA00011243</strain>
        <strain evidence="4 34">FDA00013332</strain>
        <strain evidence="8 37">FDA00013853</strain>
        <strain evidence="19 47">FDA00014336</strain>
        <strain evidence="21 44">FDA00014370</strain>
        <strain evidence="20 45">FDA00014392</strain>
        <strain evidence="26">FDA00015054</strain>
        <strain evidence="13 56">FDA1005580-S054-001</strain>
        <strain evidence="50">FDA1090798-S029-001</strain>
        <strain evidence="51">FDA956581-098-004</strain>
        <strain evidence="11 53">FDA960927-006-004</strain>
        <strain evidence="15 58">FLAG-38921</strain>
        <strain evidence="9 35">FLAG-54356</strain>
        <strain evidence="7 43">FSIS31901579</strain>
        <strain evidence="16 54">LS1344</strain>
        <strain evidence="25 49">OSF101448</strain>
        <strain evidence="6 38">VA-WGS-00405</strain>
    </source>
</reference>
<evidence type="ECO:0000313" key="43">
    <source>
        <dbReference type="Proteomes" id="UP000376505"/>
    </source>
</evidence>
<dbReference type="EMBL" id="AAAIKW010000001">
    <property type="protein sequence ID" value="EAC4551450.1"/>
    <property type="molecule type" value="Genomic_DNA"/>
</dbReference>
<dbReference type="EMBL" id="AACKDQ010000018">
    <property type="protein sequence ID" value="EAK9317221.1"/>
    <property type="molecule type" value="Genomic_DNA"/>
</dbReference>
<dbReference type="Proteomes" id="UP000354255">
    <property type="component" value="Unassembled WGS sequence"/>
</dbReference>
<dbReference type="Proteomes" id="UP000376505">
    <property type="component" value="Unassembled WGS sequence"/>
</dbReference>
<evidence type="ECO:0000313" key="46">
    <source>
        <dbReference type="Proteomes" id="UP000410967"/>
    </source>
</evidence>
<evidence type="ECO:0000313" key="57">
    <source>
        <dbReference type="Proteomes" id="UP000549379"/>
    </source>
</evidence>
<dbReference type="EMBL" id="MJTJ01000023">
    <property type="protein sequence ID" value="OET47760.1"/>
    <property type="molecule type" value="Genomic_DNA"/>
</dbReference>
<dbReference type="EMBL" id="AABBAW010000001">
    <property type="protein sequence ID" value="EAG2514316.1"/>
    <property type="molecule type" value="Genomic_DNA"/>
</dbReference>
<dbReference type="EMBL" id="AAAMZD010000001">
    <property type="protein sequence ID" value="EAD3791903.1"/>
    <property type="molecule type" value="Genomic_DNA"/>
</dbReference>
<dbReference type="Proteomes" id="UP000339309">
    <property type="component" value="Unassembled WGS sequence"/>
</dbReference>
<dbReference type="Proteomes" id="UP000389283">
    <property type="component" value="Unassembled WGS sequence"/>
</dbReference>
<dbReference type="Proteomes" id="UP000525850">
    <property type="component" value="Unassembled WGS sequence"/>
</dbReference>
<dbReference type="EMBL" id="AANDSR010000007">
    <property type="protein sequence ID" value="EDN9837238.1"/>
    <property type="molecule type" value="Genomic_DNA"/>
</dbReference>
<dbReference type="Gene3D" id="3.40.50.150">
    <property type="entry name" value="Vaccinia Virus protein VP39"/>
    <property type="match status" value="1"/>
</dbReference>
<dbReference type="EMBL" id="AABAWE010000001">
    <property type="protein sequence ID" value="EAG2086227.1"/>
    <property type="molecule type" value="Genomic_DNA"/>
</dbReference>
<dbReference type="Proteomes" id="UP000540117">
    <property type="component" value="Unassembled WGS sequence"/>
</dbReference>
<dbReference type="Proteomes" id="UP000467347">
    <property type="component" value="Unassembled WGS sequence"/>
</dbReference>
<dbReference type="EC" id="2.1.1.288" evidence="32"/>
<evidence type="ECO:0000313" key="25">
    <source>
        <dbReference type="EMBL" id="EDN9837238.1"/>
    </source>
</evidence>
<dbReference type="Proteomes" id="UP000566721">
    <property type="component" value="Unassembled WGS sequence"/>
</dbReference>
<evidence type="ECO:0000313" key="34">
    <source>
        <dbReference type="Proteomes" id="UP000331186"/>
    </source>
</evidence>
<dbReference type="RefSeq" id="WP_009928324.1">
    <property type="nucleotide sequence ID" value="NC_021824.1"/>
</dbReference>
<evidence type="ECO:0000313" key="48">
    <source>
        <dbReference type="Proteomes" id="UP000455569"/>
    </source>
</evidence>
<dbReference type="Proteomes" id="UP000337746">
    <property type="component" value="Unassembled WGS sequence"/>
</dbReference>
<dbReference type="EMBL" id="AABAYG010000005">
    <property type="protein sequence ID" value="EAG2246034.1"/>
    <property type="molecule type" value="Genomic_DNA"/>
</dbReference>
<evidence type="ECO:0000313" key="27">
    <source>
        <dbReference type="EMBL" id="HAB8555829.1"/>
    </source>
</evidence>
<evidence type="ECO:0000313" key="5">
    <source>
        <dbReference type="EMBL" id="EAC9040458.1"/>
    </source>
</evidence>
<dbReference type="Proteomes" id="UP000842809">
    <property type="component" value="Unassembled WGS sequence"/>
</dbReference>
<dbReference type="EMBL" id="AAAJKI010000040">
    <property type="protein sequence ID" value="EAC6549234.1"/>
    <property type="molecule type" value="Genomic_DNA"/>
</dbReference>
<dbReference type="KEGG" id="lmok:CQ02_02890"/>
<evidence type="ECO:0000313" key="3">
    <source>
        <dbReference type="EMBL" id="EAC5551076.1"/>
    </source>
</evidence>
<dbReference type="EMBL" id="AABBZO010000008">
    <property type="protein sequence ID" value="EAG4462314.1"/>
    <property type="molecule type" value="Genomic_DNA"/>
</dbReference>
<evidence type="ECO:0000313" key="39">
    <source>
        <dbReference type="Proteomes" id="UP000350032"/>
    </source>
</evidence>
<evidence type="ECO:0000313" key="12">
    <source>
        <dbReference type="EMBL" id="EAG2997079.1"/>
    </source>
</evidence>
<gene>
    <name evidence="32" type="primary">dauc</name>
    <name evidence="2" type="ORF">ABZ57_03005</name>
    <name evidence="31" type="ORF">AJL21_09840</name>
    <name evidence="30" type="ORF">AJL21_14855</name>
    <name evidence="3" type="ORF">ARY78_11610</name>
    <name evidence="11" type="ORF">B1N52_04015</name>
    <name evidence="10" type="ORF">B1S26_11530</name>
    <name evidence="12" type="ORF">B5K54_07240</name>
    <name evidence="9" type="ORF">BCZ21_03070</name>
    <name evidence="14" type="ORF">CA369_08450</name>
    <name evidence="13" type="ORF">CAV64_10440</name>
    <name evidence="17" type="ORF">D7104_00890</name>
    <name evidence="15" type="ORF">DCT16_00305</name>
    <name evidence="4" type="ORF">DU018_12815</name>
    <name evidence="32" type="ORF">DYZ80_00701</name>
    <name evidence="16" type="ORF">E5F58_03815</name>
    <name evidence="8" type="ORF">EX365_14405</name>
    <name evidence="7" type="ORF">EXZ73_04560</name>
    <name evidence="22" type="ORF">F6436_12405</name>
    <name evidence="23" type="ORF">F6515_05300</name>
    <name evidence="18" type="ORF">FA835_08920</name>
    <name evidence="20" type="ORF">FLQ97_11385</name>
    <name evidence="19" type="ORF">FLR03_02450</name>
    <name evidence="21" type="ORF">FNX40_03950</name>
    <name evidence="26" type="ORF">G3O21_001899</name>
    <name evidence="25" type="ORF">GJW51_11265</name>
    <name evidence="24" type="ORF">GQG13_00295</name>
    <name evidence="27" type="ORF">GYS09_00820</name>
    <name evidence="28" type="ORF">GYX23_03295</name>
    <name evidence="29" type="ORF">GYY14_02825</name>
    <name evidence="5" type="ORF">KV70_09585</name>
    <name evidence="6" type="ORF">UI29_03825</name>
</gene>
<evidence type="ECO:0000313" key="30">
    <source>
        <dbReference type="EMBL" id="OET47760.1"/>
    </source>
</evidence>
<organism evidence="29">
    <name type="scientific">Listeria monocytogenes</name>
    <dbReference type="NCBI Taxonomy" id="1639"/>
    <lineage>
        <taxon>Bacteria</taxon>
        <taxon>Bacillati</taxon>
        <taxon>Bacillota</taxon>
        <taxon>Bacilli</taxon>
        <taxon>Bacillales</taxon>
        <taxon>Listeriaceae</taxon>
        <taxon>Listeria</taxon>
    </lineage>
</organism>
<evidence type="ECO:0000313" key="41">
    <source>
        <dbReference type="Proteomes" id="UP000364988"/>
    </source>
</evidence>
<dbReference type="Proteomes" id="UP000345329">
    <property type="component" value="Unassembled WGS sequence"/>
</dbReference>
<dbReference type="EMBL" id="MJTJ01000019">
    <property type="protein sequence ID" value="OET48563.1"/>
    <property type="molecule type" value="Genomic_DNA"/>
</dbReference>
<dbReference type="Proteomes" id="UP000528151">
    <property type="component" value="Unassembled WGS sequence"/>
</dbReference>
<evidence type="ECO:0000313" key="36">
    <source>
        <dbReference type="Proteomes" id="UP000339309"/>
    </source>
</evidence>
<sequence length="276" mass="31240">MNLEEIVDCMLLNENDKEIQRTQTEHRIKLVDFWQVKNGDRVLEVGCGQGDTTAVLANAVGASGFVQGIDIAPRTYGAPFTIGDATDHLQKSKLGAQIDFKLGTDILNGDITFPENAFDVAVLSHASWYFSSKSELTIMLELLSKWAKRVCYAEWDTRITDVKQTSHMLAVLTQSSYEAFKQDTQSNIRTFITPIDMQEIIQEHNWKMGAETSIFSEKMQDSRWEIGYVKDFITKELEADLGLPEKFKAFLLSQSKLITLENSLPMASYCTSWQVK</sequence>
<dbReference type="CDD" id="cd02440">
    <property type="entry name" value="AdoMet_MTases"/>
    <property type="match status" value="1"/>
</dbReference>
<proteinExistence type="predicted"/>
<dbReference type="Proteomes" id="UP000364988">
    <property type="component" value="Unassembled WGS sequence"/>
</dbReference>
<dbReference type="EMBL" id="DAAJFY010000001">
    <property type="protein sequence ID" value="HAC0274299.1"/>
    <property type="molecule type" value="Genomic_DNA"/>
</dbReference>
<evidence type="ECO:0000313" key="13">
    <source>
        <dbReference type="EMBL" id="EAG4331653.1"/>
    </source>
</evidence>
<dbReference type="EMBL" id="AALGDA010000011">
    <property type="protein sequence ID" value="ECY9782405.1"/>
    <property type="molecule type" value="Genomic_DNA"/>
</dbReference>
<reference evidence="23 52" key="6">
    <citation type="submission" date="2019-09" db="EMBL/GenBank/DDBJ databases">
        <authorList>
            <consortium name="PulseNet: The National Subtyping Network for Foodborne Disease Surveillance"/>
            <person name="Tarr C.L."/>
            <person name="Trees E."/>
            <person name="Katz L.S."/>
            <person name="Carleton-Romer H.A."/>
            <person name="Stroika S."/>
            <person name="Kucerova Z."/>
            <person name="Roache K.F."/>
            <person name="Sabol A.L."/>
            <person name="Besser J."/>
            <person name="Gerner-Smidt P."/>
        </authorList>
    </citation>
    <scope>NUCLEOTIDE SEQUENCE [LARGE SCALE GENOMIC DNA]</scope>
    <source>
        <strain evidence="2 36">2015L-6227</strain>
        <strain evidence="5 40">PNUSAL000910</strain>
        <strain evidence="17 39">PNUSAL004402</strain>
        <strain evidence="23 52">PNUSAL005692</strain>
    </source>
</reference>
<dbReference type="EMBL" id="AABBHO010000017">
    <property type="protein sequence ID" value="EAG2997079.1"/>
    <property type="molecule type" value="Genomic_DNA"/>
</dbReference>
<dbReference type="AlphaFoldDB" id="A0A0B8QSX7"/>
<evidence type="ECO:0000313" key="51">
    <source>
        <dbReference type="Proteomes" id="UP000481141"/>
    </source>
</evidence>
<evidence type="ECO:0000313" key="10">
    <source>
        <dbReference type="EMBL" id="EAG2246034.1"/>
    </source>
</evidence>
<dbReference type="EMBL" id="AAHZFN010000002">
    <property type="protein sequence ID" value="ECB9472536.1"/>
    <property type="molecule type" value="Genomic_DNA"/>
</dbReference>
<protein>
    <submittedName>
        <fullName evidence="32">Aklanonic acid methyltransferase DauC</fullName>
        <ecNumber evidence="32">2.1.1.288</ecNumber>
    </submittedName>
    <submittedName>
        <fullName evidence="16 30">SAM-dependent methyltransferase</fullName>
    </submittedName>
    <submittedName>
        <fullName evidence="29">Methyltransferase domain-containing protein</fullName>
    </submittedName>
</protein>
<dbReference type="EMBL" id="AACJYH010000001">
    <property type="protein sequence ID" value="EAK8896247.1"/>
    <property type="molecule type" value="Genomic_DNA"/>
</dbReference>
<dbReference type="SUPFAM" id="SSF53335">
    <property type="entry name" value="S-adenosyl-L-methionine-dependent methyltransferases"/>
    <property type="match status" value="1"/>
</dbReference>
<dbReference type="Proteomes" id="UP000365297">
    <property type="component" value="Unassembled WGS sequence"/>
</dbReference>
<keyword evidence="29" id="KW-0489">Methyltransferase</keyword>
<evidence type="ECO:0000313" key="22">
    <source>
        <dbReference type="EMBL" id="ECY6545135.1"/>
    </source>
</evidence>
<evidence type="ECO:0000313" key="28">
    <source>
        <dbReference type="EMBL" id="HAC0012020.1"/>
    </source>
</evidence>
<evidence type="ECO:0000313" key="54">
    <source>
        <dbReference type="Proteomes" id="UP000527632"/>
    </source>
</evidence>
<evidence type="ECO:0000313" key="31">
    <source>
        <dbReference type="EMBL" id="OET48563.1"/>
    </source>
</evidence>
<dbReference type="InterPro" id="IPR029063">
    <property type="entry name" value="SAM-dependent_MTases_sf"/>
</dbReference>
<evidence type="ECO:0000313" key="14">
    <source>
        <dbReference type="EMBL" id="EAG4462314.1"/>
    </source>
</evidence>
<evidence type="ECO:0000313" key="55">
    <source>
        <dbReference type="Proteomes" id="UP000528151"/>
    </source>
</evidence>
<dbReference type="Proteomes" id="UP000527632">
    <property type="component" value="Unassembled WGS sequence"/>
</dbReference>
<dbReference type="GO" id="GO:0032259">
    <property type="term" value="P:methylation"/>
    <property type="evidence" value="ECO:0007669"/>
    <property type="project" value="UniProtKB-KW"/>
</dbReference>
<reference evidence="30 61" key="1">
    <citation type="submission" date="2016-09" db="EMBL/GenBank/DDBJ databases">
        <title>100K Listeria isolates.</title>
        <authorList>
            <person name="Chen P."/>
            <person name="Weimer B.C."/>
            <person name="Kong N."/>
            <person name="Huang B."/>
        </authorList>
    </citation>
    <scope>NUCLEOTIDE SEQUENCE [LARGE SCALE GENOMIC DNA]</scope>
    <source>
        <strain evidence="30 61">BCW_2383</strain>
    </source>
</reference>
<dbReference type="EMBL" id="QXLS01000001">
    <property type="protein sequence ID" value="RKA11168.1"/>
    <property type="molecule type" value="Genomic_DNA"/>
</dbReference>
<dbReference type="EMBL" id="AAIAJJ010000002">
    <property type="protein sequence ID" value="ECC1555958.1"/>
    <property type="molecule type" value="Genomic_DNA"/>
</dbReference>
<evidence type="ECO:0000313" key="18">
    <source>
        <dbReference type="EMBL" id="EAK9317221.1"/>
    </source>
</evidence>
<evidence type="ECO:0000313" key="42">
    <source>
        <dbReference type="Proteomes" id="UP000365297"/>
    </source>
</evidence>
<dbReference type="EMBL" id="AALEDS010000014">
    <property type="protein sequence ID" value="ECY6545135.1"/>
    <property type="molecule type" value="Genomic_DNA"/>
</dbReference>
<evidence type="ECO:0000313" key="24">
    <source>
        <dbReference type="EMBL" id="EDN7713555.1"/>
    </source>
</evidence>
<evidence type="ECO:0000313" key="58">
    <source>
        <dbReference type="Proteomes" id="UP000566721"/>
    </source>
</evidence>
<dbReference type="Proteomes" id="UP000398321">
    <property type="component" value="Unassembled WGS sequence"/>
</dbReference>
<evidence type="ECO:0000313" key="60">
    <source>
        <dbReference type="Proteomes" id="UP000844415"/>
    </source>
</evidence>
<evidence type="ECO:0000313" key="37">
    <source>
        <dbReference type="Proteomes" id="UP000344343"/>
    </source>
</evidence>
<evidence type="ECO:0000313" key="21">
    <source>
        <dbReference type="EMBL" id="ECC1555958.1"/>
    </source>
</evidence>
<evidence type="ECO:0000313" key="59">
    <source>
        <dbReference type="Proteomes" id="UP000841146"/>
    </source>
</evidence>
<dbReference type="Proteomes" id="UP000455569">
    <property type="component" value="Unassembled WGS sequence"/>
</dbReference>
<dbReference type="EMBL" id="AAHZFY010000027">
    <property type="protein sequence ID" value="ECB9514331.1"/>
    <property type="molecule type" value="Genomic_DNA"/>
</dbReference>
<evidence type="ECO:0000313" key="7">
    <source>
        <dbReference type="EMBL" id="EAD5773561.1"/>
    </source>
</evidence>
<evidence type="ECO:0000313" key="56">
    <source>
        <dbReference type="Proteomes" id="UP000540117"/>
    </source>
</evidence>
<dbReference type="EMBL" id="AAAIXK010000006">
    <property type="protein sequence ID" value="EAC5551076.1"/>
    <property type="molecule type" value="Genomic_DNA"/>
</dbReference>
<reference evidence="59 60" key="3">
    <citation type="journal article" date="2018" name="Genome Biol.">
        <title>SKESA: strategic k-mer extension for scrupulous assemblies.</title>
        <authorList>
            <person name="Souvorov A."/>
            <person name="Agarwala R."/>
            <person name="Lipman D.J."/>
        </authorList>
    </citation>
    <scope>NUCLEOTIDE SEQUENCE [LARGE SCALE GENOMIC DNA]</scope>
    <source>
        <strain evidence="27 60">CFIAFB20100120</strain>
        <strain evidence="29">CFIAFB20170037</strain>
        <strain evidence="28 59">CFIAFB20170045</strain>
    </source>
</reference>
<dbReference type="Proteomes" id="UP000272537">
    <property type="component" value="Unassembled WGS sequence"/>
</dbReference>
<comment type="caution">
    <text evidence="29">The sequence shown here is derived from an EMBL/GenBank/DDBJ whole genome shotgun (WGS) entry which is preliminary data.</text>
</comment>
<evidence type="ECO:0000313" key="29">
    <source>
        <dbReference type="EMBL" id="HAC0274299.1"/>
    </source>
</evidence>
<evidence type="ECO:0000313" key="50">
    <source>
        <dbReference type="Proteomes" id="UP000478704"/>
    </source>
</evidence>
<dbReference type="Proteomes" id="UP000344343">
    <property type="component" value="Unassembled WGS sequence"/>
</dbReference>
<evidence type="ECO:0000313" key="52">
    <source>
        <dbReference type="Proteomes" id="UP000489121"/>
    </source>
</evidence>
<dbReference type="Proteomes" id="UP000423131">
    <property type="component" value="Unassembled WGS sequence"/>
</dbReference>
<evidence type="ECO:0000313" key="19">
    <source>
        <dbReference type="EMBL" id="ECB9472536.1"/>
    </source>
</evidence>
<evidence type="ECO:0000313" key="8">
    <source>
        <dbReference type="EMBL" id="EAD5787755.1"/>
    </source>
</evidence>
<evidence type="ECO:0000313" key="11">
    <source>
        <dbReference type="EMBL" id="EAG2514316.1"/>
    </source>
</evidence>
<reference evidence="29" key="7">
    <citation type="submission" date="2020-01" db="EMBL/GenBank/DDBJ databases">
        <authorList>
            <consortium name="NCBI Pathogen Detection Project"/>
        </authorList>
    </citation>
    <scope>NUCLEOTIDE SEQUENCE</scope>
    <source>
        <strain evidence="27">CFIAFB20100120</strain>
        <strain evidence="29">CFIAFB20170037</strain>
        <strain evidence="28">CFIAFB20170045</strain>
    </source>
</reference>
<dbReference type="EMBL" id="AAAKQF010000005">
    <property type="protein sequence ID" value="EAC9040458.1"/>
    <property type="molecule type" value="Genomic_DNA"/>
</dbReference>
<dbReference type="Proteomes" id="UP000489121">
    <property type="component" value="Unassembled WGS sequence"/>
</dbReference>
<feature type="domain" description="Methyltransferase" evidence="1">
    <location>
        <begin position="37"/>
        <end position="127"/>
    </location>
</feature>
<dbReference type="Proteomes" id="UP000852906">
    <property type="component" value="Unassembled WGS sequence"/>
</dbReference>
<dbReference type="EMBL" id="AABCVX010000001">
    <property type="protein sequence ID" value="EAG6167823.1"/>
    <property type="molecule type" value="Genomic_DNA"/>
</dbReference>
<dbReference type="Proteomes" id="UP000844415">
    <property type="component" value="Unassembled WGS sequence"/>
</dbReference>
<evidence type="ECO:0000313" key="15">
    <source>
        <dbReference type="EMBL" id="EAG6167823.1"/>
    </source>
</evidence>
<dbReference type="Proteomes" id="UP000331186">
    <property type="component" value="Unassembled WGS sequence"/>
</dbReference>
<evidence type="ECO:0000313" key="35">
    <source>
        <dbReference type="Proteomes" id="UP000337746"/>
    </source>
</evidence>
<dbReference type="Pfam" id="PF13847">
    <property type="entry name" value="Methyltransf_31"/>
    <property type="match status" value="1"/>
</dbReference>
<evidence type="ECO:0000313" key="20">
    <source>
        <dbReference type="EMBL" id="ECB9514331.1"/>
    </source>
</evidence>
<dbReference type="OMA" id="GKRITWV"/>
<dbReference type="Proteomes" id="UP000481141">
    <property type="component" value="Unassembled WGS sequence"/>
</dbReference>
<evidence type="ECO:0000313" key="2">
    <source>
        <dbReference type="EMBL" id="EAC4551450.1"/>
    </source>
</evidence>
<dbReference type="GO" id="GO:0008168">
    <property type="term" value="F:methyltransferase activity"/>
    <property type="evidence" value="ECO:0007669"/>
    <property type="project" value="UniProtKB-KW"/>
</dbReference>
<evidence type="ECO:0000313" key="61">
    <source>
        <dbReference type="Proteomes" id="UP000852906"/>
    </source>
</evidence>
<evidence type="ECO:0000313" key="49">
    <source>
        <dbReference type="Proteomes" id="UP000467347"/>
    </source>
</evidence>
<evidence type="ECO:0000313" key="44">
    <source>
        <dbReference type="Proteomes" id="UP000389283"/>
    </source>
</evidence>
<evidence type="ECO:0000259" key="1">
    <source>
        <dbReference type="Pfam" id="PF13847"/>
    </source>
</evidence>
<evidence type="ECO:0000313" key="32">
    <source>
        <dbReference type="EMBL" id="RKA11168.1"/>
    </source>
</evidence>
<dbReference type="Proteomes" id="UP000478704">
    <property type="component" value="Unassembled WGS sequence"/>
</dbReference>
<reference evidence="32 33" key="2">
    <citation type="journal article" date="2018" name="BMC Genomics">
        <title>Genes significantly associated with lineage II food isolates of Listeria monocytogenes.</title>
        <authorList>
            <person name="Pirone-Davies C."/>
            <person name="Chen Y."/>
            <person name="Pightling A."/>
            <person name="Ryan G."/>
            <person name="Wang Y."/>
            <person name="Yao K."/>
            <person name="Hoffmann M."/>
            <person name="Allard M.W."/>
        </authorList>
    </citation>
    <scope>NUCLEOTIDE SEQUENCE [LARGE SCALE GENOMIC DNA]</scope>
    <source>
        <strain evidence="32 33">PNUSAL000550</strain>
    </source>
</reference>
<evidence type="ECO:0000313" key="4">
    <source>
        <dbReference type="EMBL" id="EAC6549234.1"/>
    </source>
</evidence>
<reference evidence="22 41" key="5">
    <citation type="submission" date="2019-09" db="EMBL/GenBank/DDBJ databases">
        <authorList>
            <consortium name="GenomeTrakr network: Whole genome sequencing for foodborne pathogen traceback"/>
        </authorList>
    </citation>
    <scope>NUCLEOTIDE SEQUENCE [LARGE SCALE GENOMIC DNA]</scope>
    <source>
        <strain evidence="22 41">FLAG-55987</strain>
        <strain evidence="18 46">PHLUSALM00088</strain>
    </source>
</reference>
<dbReference type="Proteomes" id="UP000549379">
    <property type="component" value="Unassembled WGS sequence"/>
</dbReference>
<evidence type="ECO:0000313" key="40">
    <source>
        <dbReference type="Proteomes" id="UP000354255"/>
    </source>
</evidence>
<dbReference type="InterPro" id="IPR025714">
    <property type="entry name" value="Methyltranfer_dom"/>
</dbReference>
<evidence type="ECO:0000313" key="6">
    <source>
        <dbReference type="EMBL" id="EAD3791903.1"/>
    </source>
</evidence>
<keyword evidence="29" id="KW-0808">Transferase</keyword>
<dbReference type="Proteomes" id="UP000841146">
    <property type="component" value="Unassembled WGS sequence"/>
</dbReference>
<dbReference type="EMBL" id="DAAJCS010000002">
    <property type="protein sequence ID" value="HAC0012020.1"/>
    <property type="molecule type" value="Genomic_DNA"/>
</dbReference>